<comment type="caution">
    <text evidence="4">The sequence shown here is derived from an EMBL/GenBank/DDBJ whole genome shotgun (WGS) entry which is preliminary data.</text>
</comment>
<evidence type="ECO:0000313" key="4">
    <source>
        <dbReference type="EMBL" id="RJT89016.1"/>
    </source>
</evidence>
<organism evidence="4 5">
    <name type="scientific">Cryobacterium melibiosiphilum</name>
    <dbReference type="NCBI Taxonomy" id="995039"/>
    <lineage>
        <taxon>Bacteria</taxon>
        <taxon>Bacillati</taxon>
        <taxon>Actinomycetota</taxon>
        <taxon>Actinomycetes</taxon>
        <taxon>Micrococcales</taxon>
        <taxon>Microbacteriaceae</taxon>
        <taxon>Cryobacterium</taxon>
    </lineage>
</organism>
<feature type="domain" description="N-acetyltransferase" evidence="3">
    <location>
        <begin position="1"/>
        <end position="149"/>
    </location>
</feature>
<dbReference type="Pfam" id="PF00583">
    <property type="entry name" value="Acetyltransf_1"/>
    <property type="match status" value="1"/>
</dbReference>
<evidence type="ECO:0000259" key="3">
    <source>
        <dbReference type="PROSITE" id="PS51186"/>
    </source>
</evidence>
<dbReference type="SUPFAM" id="SSF55729">
    <property type="entry name" value="Acyl-CoA N-acyltransferases (Nat)"/>
    <property type="match status" value="1"/>
</dbReference>
<dbReference type="GO" id="GO:0008080">
    <property type="term" value="F:N-acetyltransferase activity"/>
    <property type="evidence" value="ECO:0007669"/>
    <property type="project" value="TreeGrafter"/>
</dbReference>
<proteinExistence type="predicted"/>
<name>A0A3A5MSV3_9MICO</name>
<keyword evidence="2" id="KW-0012">Acyltransferase</keyword>
<dbReference type="PANTHER" id="PTHR10545:SF29">
    <property type="entry name" value="GH14572P-RELATED"/>
    <property type="match status" value="1"/>
</dbReference>
<dbReference type="InterPro" id="IPR016181">
    <property type="entry name" value="Acyl_CoA_acyltransferase"/>
</dbReference>
<dbReference type="PANTHER" id="PTHR10545">
    <property type="entry name" value="DIAMINE N-ACETYLTRANSFERASE"/>
    <property type="match status" value="1"/>
</dbReference>
<dbReference type="RefSeq" id="WP_119974247.1">
    <property type="nucleotide sequence ID" value="NZ_JBHSQA010000016.1"/>
</dbReference>
<evidence type="ECO:0000313" key="5">
    <source>
        <dbReference type="Proteomes" id="UP000272015"/>
    </source>
</evidence>
<dbReference type="EMBL" id="QZVS01000078">
    <property type="protein sequence ID" value="RJT89016.1"/>
    <property type="molecule type" value="Genomic_DNA"/>
</dbReference>
<keyword evidence="1 4" id="KW-0808">Transferase</keyword>
<dbReference type="InterPro" id="IPR051016">
    <property type="entry name" value="Diverse_Substrate_AcTransf"/>
</dbReference>
<protein>
    <submittedName>
        <fullName evidence="4">GNAT family N-acetyltransferase</fullName>
    </submittedName>
</protein>
<evidence type="ECO:0000256" key="1">
    <source>
        <dbReference type="ARBA" id="ARBA00022679"/>
    </source>
</evidence>
<dbReference type="Proteomes" id="UP000272015">
    <property type="component" value="Unassembled WGS sequence"/>
</dbReference>
<sequence length="149" mass="16260">MSVRLATAADLPTIRALLRTHAETEGGLAGGAARADDLDAALTGEHPSVRVTIVSLAAEPSVIAGIALWYPTFSSWALTTGIWLEDLFIDDSYRNAGLGLELMNDLRARTTGRIEWEVSRGNDGAERFYRKLGAAPRDGFTQYRWLPRA</sequence>
<dbReference type="Gene3D" id="3.40.630.30">
    <property type="match status" value="1"/>
</dbReference>
<dbReference type="OrthoDB" id="9805924at2"/>
<dbReference type="AlphaFoldDB" id="A0A3A5MSV3"/>
<keyword evidence="5" id="KW-1185">Reference proteome</keyword>
<gene>
    <name evidence="4" type="ORF">D6T64_08630</name>
</gene>
<reference evidence="4 5" key="1">
    <citation type="submission" date="2018-09" db="EMBL/GenBank/DDBJ databases">
        <title>Novel species of Cryobacterium.</title>
        <authorList>
            <person name="Liu Q."/>
            <person name="Xin Y.-H."/>
        </authorList>
    </citation>
    <scope>NUCLEOTIDE SEQUENCE [LARGE SCALE GENOMIC DNA]</scope>
    <source>
        <strain evidence="4 5">Hh39</strain>
    </source>
</reference>
<dbReference type="InterPro" id="IPR000182">
    <property type="entry name" value="GNAT_dom"/>
</dbReference>
<evidence type="ECO:0000256" key="2">
    <source>
        <dbReference type="ARBA" id="ARBA00023315"/>
    </source>
</evidence>
<dbReference type="PROSITE" id="PS51186">
    <property type="entry name" value="GNAT"/>
    <property type="match status" value="1"/>
</dbReference>
<accession>A0A3A5MSV3</accession>